<feature type="transmembrane region" description="Helical" evidence="5">
    <location>
        <begin position="174"/>
        <end position="200"/>
    </location>
</feature>
<protein>
    <recommendedName>
        <fullName evidence="6">Yip1 domain-containing protein</fullName>
    </recommendedName>
</protein>
<feature type="transmembrane region" description="Helical" evidence="5">
    <location>
        <begin position="87"/>
        <end position="118"/>
    </location>
</feature>
<evidence type="ECO:0000256" key="5">
    <source>
        <dbReference type="SAM" id="Phobius"/>
    </source>
</evidence>
<feature type="domain" description="Yip1" evidence="6">
    <location>
        <begin position="76"/>
        <end position="254"/>
    </location>
</feature>
<gene>
    <name evidence="7" type="ORF">Sv326_0895</name>
</gene>
<accession>A0A7D5XJY9</accession>
<proteinExistence type="predicted"/>
<dbReference type="AlphaFoldDB" id="A0A7D5XJY9"/>
<sequence>MKCSKHPDKDAVAVCEKCNLLYCGSCALSSNGKCPACGSMLGSPKSMLPFEMNQEELYKGRDAPQLLEAVTSLYIEPVRTIRRLKQYASLITGAMNVTMLYAVAMTIWLGMVVVYAMLVMSGGRGISILTSPTTLFSMVFALILYFGVSMVSWLVSSAILYFPAKLRGGRGTFIQQACILSYAMLALFPLTIFSSVLSIIPYIGPFISVFVSLAVFVYSIFLNVLIIREVNELNTMSAIISFVISAIIYFILIAVLVVLMFLPLIAGIIGKLLPL</sequence>
<dbReference type="KEGG" id="flt:Sv326_0895"/>
<reference evidence="8" key="1">
    <citation type="submission" date="2020-07" db="EMBL/GenBank/DDBJ databases">
        <title>Metabolic diversity and evolutionary history of the archaeal phylum ###Micrarchaeota### uncovered from a freshwater lake metagenome.</title>
        <authorList>
            <person name="Kadnikov V.V."/>
            <person name="Savvichev A.S."/>
            <person name="Mardanov A.V."/>
            <person name="Beletsky A.V."/>
            <person name="Chupakov A.V."/>
            <person name="Kokryatskaya N.M."/>
            <person name="Pimenov N.V."/>
            <person name="Ravin N.V."/>
        </authorList>
    </citation>
    <scope>NUCLEOTIDE SEQUENCE [LARGE SCALE GENOMIC DNA]</scope>
</reference>
<evidence type="ECO:0000256" key="4">
    <source>
        <dbReference type="ARBA" id="ARBA00023136"/>
    </source>
</evidence>
<feature type="transmembrane region" description="Helical" evidence="5">
    <location>
        <begin position="239"/>
        <end position="269"/>
    </location>
</feature>
<keyword evidence="2 5" id="KW-0812">Transmembrane</keyword>
<organism evidence="7 8">
    <name type="scientific">Fermentimicrarchaeum limneticum</name>
    <dbReference type="NCBI Taxonomy" id="2795018"/>
    <lineage>
        <taxon>Archaea</taxon>
        <taxon>Candidatus Micrarchaeota</taxon>
        <taxon>Candidatus Fermentimicrarchaeales</taxon>
        <taxon>Candidatus Fermentimicrarchaeaceae</taxon>
        <taxon>Candidatus Fermentimicrarchaeum</taxon>
    </lineage>
</organism>
<evidence type="ECO:0000256" key="2">
    <source>
        <dbReference type="ARBA" id="ARBA00022692"/>
    </source>
</evidence>
<keyword evidence="3 5" id="KW-1133">Transmembrane helix</keyword>
<evidence type="ECO:0000313" key="8">
    <source>
        <dbReference type="Proteomes" id="UP000510821"/>
    </source>
</evidence>
<dbReference type="InterPro" id="IPR006977">
    <property type="entry name" value="Yip1_dom"/>
</dbReference>
<evidence type="ECO:0000256" key="1">
    <source>
        <dbReference type="ARBA" id="ARBA00004141"/>
    </source>
</evidence>
<feature type="transmembrane region" description="Helical" evidence="5">
    <location>
        <begin position="138"/>
        <end position="162"/>
    </location>
</feature>
<dbReference type="GO" id="GO:0016020">
    <property type="term" value="C:membrane"/>
    <property type="evidence" value="ECO:0007669"/>
    <property type="project" value="UniProtKB-SubCell"/>
</dbReference>
<comment type="subcellular location">
    <subcellularLocation>
        <location evidence="1">Membrane</location>
        <topology evidence="1">Multi-pass membrane protein</topology>
    </subcellularLocation>
</comment>
<name>A0A7D5XJY9_FERL1</name>
<dbReference type="Pfam" id="PF04893">
    <property type="entry name" value="Yip1"/>
    <property type="match status" value="1"/>
</dbReference>
<evidence type="ECO:0000256" key="3">
    <source>
        <dbReference type="ARBA" id="ARBA00022989"/>
    </source>
</evidence>
<dbReference type="EMBL" id="CP058998">
    <property type="protein sequence ID" value="QLJ53070.1"/>
    <property type="molecule type" value="Genomic_DNA"/>
</dbReference>
<keyword evidence="4 5" id="KW-0472">Membrane</keyword>
<feature type="transmembrane region" description="Helical" evidence="5">
    <location>
        <begin position="206"/>
        <end position="227"/>
    </location>
</feature>
<evidence type="ECO:0000259" key="6">
    <source>
        <dbReference type="Pfam" id="PF04893"/>
    </source>
</evidence>
<dbReference type="Proteomes" id="UP000510821">
    <property type="component" value="Chromosome"/>
</dbReference>
<evidence type="ECO:0000313" key="7">
    <source>
        <dbReference type="EMBL" id="QLJ53070.1"/>
    </source>
</evidence>